<evidence type="ECO:0000256" key="3">
    <source>
        <dbReference type="ARBA" id="ARBA00007931"/>
    </source>
</evidence>
<keyword evidence="5 12" id="KW-0812">Transmembrane</keyword>
<evidence type="ECO:0000256" key="10">
    <source>
        <dbReference type="ARBA" id="ARBA00023049"/>
    </source>
</evidence>
<gene>
    <name evidence="14" type="ORF">ASEP1449_LOCUS14854</name>
</gene>
<keyword evidence="10" id="KW-0482">Metalloprotease</keyword>
<comment type="subcellular location">
    <subcellularLocation>
        <location evidence="2">Membrane</location>
        <topology evidence="2">Multi-pass membrane protein</topology>
    </subcellularLocation>
</comment>
<evidence type="ECO:0000256" key="9">
    <source>
        <dbReference type="ARBA" id="ARBA00022989"/>
    </source>
</evidence>
<evidence type="ECO:0000256" key="11">
    <source>
        <dbReference type="ARBA" id="ARBA00023136"/>
    </source>
</evidence>
<dbReference type="EMBL" id="HBHQ01021983">
    <property type="protein sequence ID" value="CAD9823020.1"/>
    <property type="molecule type" value="Transcribed_RNA"/>
</dbReference>
<dbReference type="PANTHER" id="PTHR39188:SF3">
    <property type="entry name" value="STAGE IV SPORULATION PROTEIN FB"/>
    <property type="match status" value="1"/>
</dbReference>
<feature type="transmembrane region" description="Helical" evidence="12">
    <location>
        <begin position="234"/>
        <end position="257"/>
    </location>
</feature>
<protein>
    <recommendedName>
        <fullName evidence="13">Peptidase M50 domain-containing protein</fullName>
    </recommendedName>
</protein>
<sequence length="293" mass="31963">MEDQPPTGGSRCSVPLGSLFGVRIRVDWSFFATILVAELVSLRASDPMYSLFVFVLFGPVLLIAIYFHEMGHVIVARCLGCRVRFIHIWACGGFGYFGPAEKGPWADLLVALAGPVMHAVQMGIWVGVYGILEKGDLSNFDQPVYLYDVTNASPAEFFAVLSKQAYRVNLLLLIANSCLPTAEFDGGRILADLTIMCGASIHNAAFILSALALLIGSGLITWGVLALVRPPADTIGILCLLFGLLCLKSGFDLWGVVKDGRILEHPMFGRSCYRHLSNEDDDNHDIELEQAQP</sequence>
<feature type="transmembrane region" description="Helical" evidence="12">
    <location>
        <begin position="48"/>
        <end position="67"/>
    </location>
</feature>
<evidence type="ECO:0000256" key="4">
    <source>
        <dbReference type="ARBA" id="ARBA00022670"/>
    </source>
</evidence>
<feature type="transmembrane region" description="Helical" evidence="12">
    <location>
        <begin position="79"/>
        <end position="97"/>
    </location>
</feature>
<dbReference type="GO" id="GO:0046872">
    <property type="term" value="F:metal ion binding"/>
    <property type="evidence" value="ECO:0007669"/>
    <property type="project" value="UniProtKB-KW"/>
</dbReference>
<keyword evidence="6" id="KW-0479">Metal-binding</keyword>
<accession>A0A7S2UKW7</accession>
<comment type="similarity">
    <text evidence="3">Belongs to the peptidase M50B family.</text>
</comment>
<evidence type="ECO:0000259" key="13">
    <source>
        <dbReference type="Pfam" id="PF02163"/>
    </source>
</evidence>
<comment type="cofactor">
    <cofactor evidence="1">
        <name>Zn(2+)</name>
        <dbReference type="ChEBI" id="CHEBI:29105"/>
    </cofactor>
</comment>
<evidence type="ECO:0000256" key="12">
    <source>
        <dbReference type="SAM" id="Phobius"/>
    </source>
</evidence>
<proteinExistence type="inferred from homology"/>
<dbReference type="GO" id="GO:0016020">
    <property type="term" value="C:membrane"/>
    <property type="evidence" value="ECO:0007669"/>
    <property type="project" value="UniProtKB-SubCell"/>
</dbReference>
<dbReference type="AlphaFoldDB" id="A0A7S2UKW7"/>
<feature type="transmembrane region" description="Helical" evidence="12">
    <location>
        <begin position="205"/>
        <end position="228"/>
    </location>
</feature>
<evidence type="ECO:0000256" key="1">
    <source>
        <dbReference type="ARBA" id="ARBA00001947"/>
    </source>
</evidence>
<keyword evidence="8" id="KW-0862">Zinc</keyword>
<keyword evidence="9 12" id="KW-1133">Transmembrane helix</keyword>
<evidence type="ECO:0000256" key="8">
    <source>
        <dbReference type="ARBA" id="ARBA00022833"/>
    </source>
</evidence>
<evidence type="ECO:0000256" key="7">
    <source>
        <dbReference type="ARBA" id="ARBA00022801"/>
    </source>
</evidence>
<organism evidence="14">
    <name type="scientific">Attheya septentrionalis</name>
    <dbReference type="NCBI Taxonomy" id="420275"/>
    <lineage>
        <taxon>Eukaryota</taxon>
        <taxon>Sar</taxon>
        <taxon>Stramenopiles</taxon>
        <taxon>Ochrophyta</taxon>
        <taxon>Bacillariophyta</taxon>
        <taxon>Coscinodiscophyceae</taxon>
        <taxon>Chaetocerotophycidae</taxon>
        <taxon>Chaetocerotales</taxon>
        <taxon>Attheyaceae</taxon>
        <taxon>Attheya</taxon>
    </lineage>
</organism>
<evidence type="ECO:0000313" key="14">
    <source>
        <dbReference type="EMBL" id="CAD9823020.1"/>
    </source>
</evidence>
<feature type="transmembrane region" description="Helical" evidence="12">
    <location>
        <begin position="109"/>
        <end position="132"/>
    </location>
</feature>
<name>A0A7S2UKW7_9STRA</name>
<feature type="domain" description="Peptidase M50" evidence="13">
    <location>
        <begin position="60"/>
        <end position="195"/>
    </location>
</feature>
<keyword evidence="11 12" id="KW-0472">Membrane</keyword>
<evidence type="ECO:0000256" key="2">
    <source>
        <dbReference type="ARBA" id="ARBA00004141"/>
    </source>
</evidence>
<reference evidence="14" key="1">
    <citation type="submission" date="2021-01" db="EMBL/GenBank/DDBJ databases">
        <authorList>
            <person name="Corre E."/>
            <person name="Pelletier E."/>
            <person name="Niang G."/>
            <person name="Scheremetjew M."/>
            <person name="Finn R."/>
            <person name="Kale V."/>
            <person name="Holt S."/>
            <person name="Cochrane G."/>
            <person name="Meng A."/>
            <person name="Brown T."/>
            <person name="Cohen L."/>
        </authorList>
    </citation>
    <scope>NUCLEOTIDE SEQUENCE</scope>
    <source>
        <strain evidence="14">CCMP2084</strain>
    </source>
</reference>
<keyword evidence="4" id="KW-0645">Protease</keyword>
<dbReference type="GO" id="GO:0006508">
    <property type="term" value="P:proteolysis"/>
    <property type="evidence" value="ECO:0007669"/>
    <property type="project" value="UniProtKB-KW"/>
</dbReference>
<dbReference type="PANTHER" id="PTHR39188">
    <property type="entry name" value="MEMBRANE-ASSOCIATED ZINC METALLOPROTEASE M50B"/>
    <property type="match status" value="1"/>
</dbReference>
<dbReference type="Pfam" id="PF02163">
    <property type="entry name" value="Peptidase_M50"/>
    <property type="match status" value="1"/>
</dbReference>
<dbReference type="InterPro" id="IPR008915">
    <property type="entry name" value="Peptidase_M50"/>
</dbReference>
<dbReference type="GO" id="GO:0008237">
    <property type="term" value="F:metallopeptidase activity"/>
    <property type="evidence" value="ECO:0007669"/>
    <property type="project" value="UniProtKB-KW"/>
</dbReference>
<evidence type="ECO:0000256" key="5">
    <source>
        <dbReference type="ARBA" id="ARBA00022692"/>
    </source>
</evidence>
<keyword evidence="7" id="KW-0378">Hydrolase</keyword>
<evidence type="ECO:0000256" key="6">
    <source>
        <dbReference type="ARBA" id="ARBA00022723"/>
    </source>
</evidence>